<evidence type="ECO:0000313" key="2">
    <source>
        <dbReference type="Proteomes" id="UP000236379"/>
    </source>
</evidence>
<name>A0A2K3V0B6_9DEIO</name>
<dbReference type="AlphaFoldDB" id="A0A2K3V0B6"/>
<proteinExistence type="predicted"/>
<reference evidence="1 2" key="1">
    <citation type="submission" date="2018-01" db="EMBL/GenBank/DDBJ databases">
        <title>Deinococcus koreensis sp. nov., a radiation-resistant bacterium isolated from river water.</title>
        <authorList>
            <person name="Choi A."/>
        </authorList>
    </citation>
    <scope>NUCLEOTIDE SEQUENCE [LARGE SCALE GENOMIC DNA]</scope>
    <source>
        <strain evidence="1 2">SJW1-2</strain>
    </source>
</reference>
<evidence type="ECO:0000313" key="1">
    <source>
        <dbReference type="EMBL" id="PNY82223.1"/>
    </source>
</evidence>
<dbReference type="Proteomes" id="UP000236379">
    <property type="component" value="Unassembled WGS sequence"/>
</dbReference>
<comment type="caution">
    <text evidence="1">The sequence shown here is derived from an EMBL/GenBank/DDBJ whole genome shotgun (WGS) entry which is preliminary data.</text>
</comment>
<dbReference type="EMBL" id="PPPD01000001">
    <property type="protein sequence ID" value="PNY82223.1"/>
    <property type="molecule type" value="Genomic_DNA"/>
</dbReference>
<accession>A0A2K3V0B6</accession>
<protein>
    <submittedName>
        <fullName evidence="1">Uncharacterized protein</fullName>
    </submittedName>
</protein>
<gene>
    <name evidence="1" type="ORF">CVO96_13370</name>
</gene>
<sequence>MPSVVTPAGTYRLSGGRLERLDQTGRLVSSLPHPAGLLGVVGQELVTVTPGGTLRVFGSDLTELAR</sequence>
<keyword evidence="2" id="KW-1185">Reference proteome</keyword>
<organism evidence="1 2">
    <name type="scientific">Deinococcus koreensis</name>
    <dbReference type="NCBI Taxonomy" id="2054903"/>
    <lineage>
        <taxon>Bacteria</taxon>
        <taxon>Thermotogati</taxon>
        <taxon>Deinococcota</taxon>
        <taxon>Deinococci</taxon>
        <taxon>Deinococcales</taxon>
        <taxon>Deinococcaceae</taxon>
        <taxon>Deinococcus</taxon>
    </lineage>
</organism>